<dbReference type="InterPro" id="IPR012675">
    <property type="entry name" value="Beta-grasp_dom_sf"/>
</dbReference>
<dbReference type="AlphaFoldDB" id="A0A853I5I0"/>
<keyword evidence="2" id="KW-1185">Reference proteome</keyword>
<gene>
    <name evidence="1" type="ORF">H0A36_00555</name>
</gene>
<proteinExistence type="predicted"/>
<dbReference type="InterPro" id="IPR016155">
    <property type="entry name" value="Mopterin_synth/thiamin_S_b"/>
</dbReference>
<dbReference type="EMBL" id="JACCKB010000001">
    <property type="protein sequence ID" value="NYZ64475.1"/>
    <property type="molecule type" value="Genomic_DNA"/>
</dbReference>
<evidence type="ECO:0000313" key="2">
    <source>
        <dbReference type="Proteomes" id="UP000569732"/>
    </source>
</evidence>
<dbReference type="Proteomes" id="UP000569732">
    <property type="component" value="Unassembled WGS sequence"/>
</dbReference>
<organism evidence="1 2">
    <name type="scientific">Spartinivicinus marinus</name>
    <dbReference type="NCBI Taxonomy" id="2994442"/>
    <lineage>
        <taxon>Bacteria</taxon>
        <taxon>Pseudomonadati</taxon>
        <taxon>Pseudomonadota</taxon>
        <taxon>Gammaproteobacteria</taxon>
        <taxon>Oceanospirillales</taxon>
        <taxon>Zooshikellaceae</taxon>
        <taxon>Spartinivicinus</taxon>
    </lineage>
</organism>
<sequence>MDLEVKLFGPLRMQAGADSFKIKLTNNNLSSAINQLSHLNELKDTLIRPDGELCQSVIYLIGNEQVNIEDNPVFQQGDVLTLLAPISGG</sequence>
<dbReference type="CDD" id="cd17040">
    <property type="entry name" value="Ubl_MoaD_like"/>
    <property type="match status" value="1"/>
</dbReference>
<accession>A0A853I5I0</accession>
<dbReference type="RefSeq" id="WP_180566509.1">
    <property type="nucleotide sequence ID" value="NZ_JACCKB010000001.1"/>
</dbReference>
<reference evidence="1 2" key="1">
    <citation type="submission" date="2020-07" db="EMBL/GenBank/DDBJ databases">
        <title>Endozoicomonas sp. nov., isolated from sediment.</title>
        <authorList>
            <person name="Gu T."/>
        </authorList>
    </citation>
    <scope>NUCLEOTIDE SEQUENCE [LARGE SCALE GENOMIC DNA]</scope>
    <source>
        <strain evidence="1 2">SM1973</strain>
    </source>
</reference>
<dbReference type="Gene3D" id="3.10.20.30">
    <property type="match status" value="1"/>
</dbReference>
<dbReference type="SUPFAM" id="SSF54285">
    <property type="entry name" value="MoaD/ThiS"/>
    <property type="match status" value="1"/>
</dbReference>
<comment type="caution">
    <text evidence="1">The sequence shown here is derived from an EMBL/GenBank/DDBJ whole genome shotgun (WGS) entry which is preliminary data.</text>
</comment>
<name>A0A853I5I0_9GAMM</name>
<evidence type="ECO:0000313" key="1">
    <source>
        <dbReference type="EMBL" id="NYZ64475.1"/>
    </source>
</evidence>
<protein>
    <submittedName>
        <fullName evidence="1">MoaD/ThiS family protein</fullName>
    </submittedName>
</protein>